<proteinExistence type="predicted"/>
<dbReference type="AlphaFoldDB" id="A0A834J011"/>
<sequence>MYSEGSADILPVITLHAFVPSLFPPLWSPWKRSMVAVFMFPTINNRTAGAVTEIKIRIRCQEGDKTQTLRRNPLGYYGAMIKETSAPKKGEIVCPSSRRFFLFEKSGSERFELINWRRV</sequence>
<comment type="caution">
    <text evidence="1">The sequence shown here is derived from an EMBL/GenBank/DDBJ whole genome shotgun (WGS) entry which is preliminary data.</text>
</comment>
<evidence type="ECO:0000313" key="1">
    <source>
        <dbReference type="EMBL" id="KAF7287545.1"/>
    </source>
</evidence>
<reference evidence="1" key="1">
    <citation type="submission" date="2020-08" db="EMBL/GenBank/DDBJ databases">
        <title>Genome sequencing and assembly of the red palm weevil Rhynchophorus ferrugineus.</title>
        <authorList>
            <person name="Dias G.B."/>
            <person name="Bergman C.M."/>
            <person name="Manee M."/>
        </authorList>
    </citation>
    <scope>NUCLEOTIDE SEQUENCE</scope>
    <source>
        <strain evidence="1">AA-2017</strain>
        <tissue evidence="1">Whole larva</tissue>
    </source>
</reference>
<dbReference type="Proteomes" id="UP000625711">
    <property type="component" value="Unassembled WGS sequence"/>
</dbReference>
<evidence type="ECO:0000313" key="2">
    <source>
        <dbReference type="Proteomes" id="UP000625711"/>
    </source>
</evidence>
<keyword evidence="2" id="KW-1185">Reference proteome</keyword>
<organism evidence="1 2">
    <name type="scientific">Rhynchophorus ferrugineus</name>
    <name type="common">Red palm weevil</name>
    <name type="synonym">Curculio ferrugineus</name>
    <dbReference type="NCBI Taxonomy" id="354439"/>
    <lineage>
        <taxon>Eukaryota</taxon>
        <taxon>Metazoa</taxon>
        <taxon>Ecdysozoa</taxon>
        <taxon>Arthropoda</taxon>
        <taxon>Hexapoda</taxon>
        <taxon>Insecta</taxon>
        <taxon>Pterygota</taxon>
        <taxon>Neoptera</taxon>
        <taxon>Endopterygota</taxon>
        <taxon>Coleoptera</taxon>
        <taxon>Polyphaga</taxon>
        <taxon>Cucujiformia</taxon>
        <taxon>Curculionidae</taxon>
        <taxon>Dryophthorinae</taxon>
        <taxon>Rhynchophorus</taxon>
    </lineage>
</organism>
<gene>
    <name evidence="1" type="ORF">GWI33_005909</name>
</gene>
<name>A0A834J011_RHYFE</name>
<dbReference type="EMBL" id="JAACXV010000004">
    <property type="protein sequence ID" value="KAF7287545.1"/>
    <property type="molecule type" value="Genomic_DNA"/>
</dbReference>
<accession>A0A834J011</accession>
<protein>
    <submittedName>
        <fullName evidence="1">Uncharacterized protein</fullName>
    </submittedName>
</protein>